<dbReference type="OrthoDB" id="66964at2759"/>
<name>A0A9N8JWQ4_9PEZI</name>
<organism evidence="2 3">
    <name type="scientific">Aureobasidium mustum</name>
    <dbReference type="NCBI Taxonomy" id="2773714"/>
    <lineage>
        <taxon>Eukaryota</taxon>
        <taxon>Fungi</taxon>
        <taxon>Dikarya</taxon>
        <taxon>Ascomycota</taxon>
        <taxon>Pezizomycotina</taxon>
        <taxon>Dothideomycetes</taxon>
        <taxon>Dothideomycetidae</taxon>
        <taxon>Dothideales</taxon>
        <taxon>Saccotheciaceae</taxon>
        <taxon>Aureobasidium</taxon>
    </lineage>
</organism>
<keyword evidence="1" id="KW-0175">Coiled coil</keyword>
<sequence length="308" mass="34789">MFPQPDAETLARNPQFALLWKDLTTNKITRDGVSKTVALDKETVKTREILKTKQIELAKRRYSRDAVRAVAFGEAEGGLVGELRETAQIVSAQLDGKLDPQDKDIVQVEVEEFMANIETVRAAVETHMEQNVMLLCQILEQQHADPSKLPAQVQALQTDVEEAKWQLGVKRIELASTLTQLLKTNAQLLQTAIRILEQVMHGSVGRHTRARAEHLATVAQGLEKRLLVARKTVAGQVYDGRAEEQLVRKKEELDARSAGLRRRLRDREQWLERLEGVSGLREAVEEISRVRSEISRVREEVGRLERGG</sequence>
<protein>
    <submittedName>
        <fullName evidence="2">Uncharacterized protein</fullName>
    </submittedName>
</protein>
<dbReference type="AlphaFoldDB" id="A0A9N8JWQ4"/>
<evidence type="ECO:0000313" key="3">
    <source>
        <dbReference type="Proteomes" id="UP000714618"/>
    </source>
</evidence>
<keyword evidence="3" id="KW-1185">Reference proteome</keyword>
<dbReference type="EMBL" id="CAIJEO010000005">
    <property type="protein sequence ID" value="CAD0092772.1"/>
    <property type="molecule type" value="Genomic_DNA"/>
</dbReference>
<accession>A0A9N8JWQ4</accession>
<proteinExistence type="predicted"/>
<comment type="caution">
    <text evidence="2">The sequence shown here is derived from an EMBL/GenBank/DDBJ whole genome shotgun (WGS) entry which is preliminary data.</text>
</comment>
<dbReference type="Proteomes" id="UP000714618">
    <property type="component" value="Unassembled WGS sequence"/>
</dbReference>
<feature type="coiled-coil region" evidence="1">
    <location>
        <begin position="243"/>
        <end position="300"/>
    </location>
</feature>
<evidence type="ECO:0000256" key="1">
    <source>
        <dbReference type="SAM" id="Coils"/>
    </source>
</evidence>
<evidence type="ECO:0000313" key="2">
    <source>
        <dbReference type="EMBL" id="CAD0092772.1"/>
    </source>
</evidence>
<reference evidence="2" key="1">
    <citation type="submission" date="2020-06" db="EMBL/GenBank/DDBJ databases">
        <authorList>
            <person name="Onetto C."/>
        </authorList>
    </citation>
    <scope>NUCLEOTIDE SEQUENCE</scope>
</reference>
<gene>
    <name evidence="2" type="ORF">AWRI4233_LOCUS3873</name>
</gene>